<comment type="caution">
    <text evidence="1">The sequence shown here is derived from an EMBL/GenBank/DDBJ whole genome shotgun (WGS) entry which is preliminary data.</text>
</comment>
<evidence type="ECO:0000313" key="1">
    <source>
        <dbReference type="EMBL" id="EUB57894.1"/>
    </source>
</evidence>
<sequence length="85" mass="9802">MNRATILTCPKTPLKCLYIFYNQYESTSATGRLKKTGEWESRYPLAELLTGALLYNITQNATFCEINLLILARNHIIYELVKETL</sequence>
<evidence type="ECO:0000313" key="2">
    <source>
        <dbReference type="Proteomes" id="UP000019149"/>
    </source>
</evidence>
<name>W6UWM9_ECHGR</name>
<dbReference type="CTD" id="36342971"/>
<dbReference type="KEGG" id="egl:EGR_07256"/>
<keyword evidence="2" id="KW-1185">Reference proteome</keyword>
<dbReference type="GeneID" id="36342971"/>
<organism evidence="1 2">
    <name type="scientific">Echinococcus granulosus</name>
    <name type="common">Hydatid tapeworm</name>
    <dbReference type="NCBI Taxonomy" id="6210"/>
    <lineage>
        <taxon>Eukaryota</taxon>
        <taxon>Metazoa</taxon>
        <taxon>Spiralia</taxon>
        <taxon>Lophotrochozoa</taxon>
        <taxon>Platyhelminthes</taxon>
        <taxon>Cestoda</taxon>
        <taxon>Eucestoda</taxon>
        <taxon>Cyclophyllidea</taxon>
        <taxon>Taeniidae</taxon>
        <taxon>Echinococcus</taxon>
        <taxon>Echinococcus granulosus group</taxon>
    </lineage>
</organism>
<proteinExistence type="predicted"/>
<protein>
    <submittedName>
        <fullName evidence="1">Uncharacterized protein</fullName>
    </submittedName>
</protein>
<dbReference type="EMBL" id="APAU02000073">
    <property type="protein sequence ID" value="EUB57894.1"/>
    <property type="molecule type" value="Genomic_DNA"/>
</dbReference>
<gene>
    <name evidence="1" type="ORF">EGR_07256</name>
</gene>
<dbReference type="AlphaFoldDB" id="W6UWM9"/>
<dbReference type="RefSeq" id="XP_024349090.1">
    <property type="nucleotide sequence ID" value="XM_024496505.1"/>
</dbReference>
<reference evidence="1 2" key="1">
    <citation type="journal article" date="2013" name="Nat. Genet.">
        <title>The genome of the hydatid tapeworm Echinococcus granulosus.</title>
        <authorList>
            <person name="Zheng H."/>
            <person name="Zhang W."/>
            <person name="Zhang L."/>
            <person name="Zhang Z."/>
            <person name="Li J."/>
            <person name="Lu G."/>
            <person name="Zhu Y."/>
            <person name="Wang Y."/>
            <person name="Huang Y."/>
            <person name="Liu J."/>
            <person name="Kang H."/>
            <person name="Chen J."/>
            <person name="Wang L."/>
            <person name="Chen A."/>
            <person name="Yu S."/>
            <person name="Gao Z."/>
            <person name="Jin L."/>
            <person name="Gu W."/>
            <person name="Wang Z."/>
            <person name="Zhao L."/>
            <person name="Shi B."/>
            <person name="Wen H."/>
            <person name="Lin R."/>
            <person name="Jones M.K."/>
            <person name="Brejova B."/>
            <person name="Vinar T."/>
            <person name="Zhao G."/>
            <person name="McManus D.P."/>
            <person name="Chen Z."/>
            <person name="Zhou Y."/>
            <person name="Wang S."/>
        </authorList>
    </citation>
    <scope>NUCLEOTIDE SEQUENCE [LARGE SCALE GENOMIC DNA]</scope>
</reference>
<dbReference type="Proteomes" id="UP000019149">
    <property type="component" value="Unassembled WGS sequence"/>
</dbReference>
<accession>W6UWM9</accession>